<evidence type="ECO:0000313" key="13">
    <source>
        <dbReference type="EMBL" id="TBW73048.1"/>
    </source>
</evidence>
<comment type="subcellular location">
    <subcellularLocation>
        <location evidence="1">Cell membrane</location>
        <topology evidence="1">Multi-pass membrane protein</topology>
    </subcellularLocation>
</comment>
<comment type="caution">
    <text evidence="13">The sequence shown here is derived from an EMBL/GenBank/DDBJ whole genome shotgun (WGS) entry which is preliminary data.</text>
</comment>
<proteinExistence type="inferred from homology"/>
<feature type="region of interest" description="Disordered" evidence="11">
    <location>
        <begin position="716"/>
        <end position="738"/>
    </location>
</feature>
<sequence length="1006" mass="114871">MKKEYWIYTLISILIVAIAIIGFFVFVHFKYGDQSGQSHKSETKNYEDIHIAIVNEDQSTTYNGKKITLGDTFVKKLSSQTNYNFETVTRNIAENGLKDGKYQVMIIIPENFSKLSMQLDKKKPANMAIQYKTAVGQKEEVAKKTEKIVASILNDFNKDLIKIYLTSIIDNLHNAQKNVGAIMTREQNVNQNFANYLLNPLNDFPELFTDTLVNSINANNDITKWLQGYNNSLLSAKPEAFSIQSDNDVSSIVGKQAEYFNAHQSLLEDTLDDMKSRDKDVNISDYINQLKQVDSKLDQQHEAQQRTKDDYQKSYQDALNKVKDEVKAQESPFTEDMIRDYRQKLTVSLQEQLKNNQDLNDIVDQMKQDQQKIQDTMANQLRNAIENDQSGQDEFYIRKLTNKDIADAGLSEKATKEYQEILKEVNQYRTSYNVKHLDNPIKQEDYHGEISATDTSKLETEGTTFERQEDIKSKDINHLTVSTDPNFDFSGDIYINGKKYDIKDQNVKLDTTVKTYHVKVKGVAKLKADAQHKEDFLKNKTMKLQLLFGQADNDKDEPKANVVDLSINNHLDGKLISGDLNQQLRSLDQFKSKYDIYKDVAIDPNDIKIDNKAIVDMMVNQVIKDMESFKNDKSALLNQLDQLNQQSDKFIDDVINNQDQVAQNKKDISTLLDDLSKAEKLLSDEPETPKINEEKGKEFTTISTDLDKQISDLSERSTKLLSDSQNSKSTADDISGELNKLDDNVGKLHASGRALGVRANNLNEVMNKNDKENRLFAKDFENVLKNSKEGDRQNEVLKDFMSNPIQKKNLENVLANSDNHNTFSPTILVLLMYLVSLMTAYLFYSYERHKGQVNFVKDEFSKHNHWWNKGIGAGIVTVAGLAEGLIIGLIAMNQYEVMAGYRAKFVGLIILTMIVFVLLNTYLLRQLKSIGMFIIIVILALYFIDMNRNNAILAAISPLSHIDKVFYNYLNAEHPVGMAMLILAVLAIIGFILNMFIKHFKKERLI</sequence>
<feature type="transmembrane region" description="Helical" evidence="12">
    <location>
        <begin position="827"/>
        <end position="846"/>
    </location>
</feature>
<evidence type="ECO:0000256" key="7">
    <source>
        <dbReference type="ARBA" id="ARBA00023026"/>
    </source>
</evidence>
<dbReference type="GeneID" id="58090257"/>
<accession>A0A4Q9WDC4</accession>
<evidence type="ECO:0000313" key="14">
    <source>
        <dbReference type="Proteomes" id="UP000293637"/>
    </source>
</evidence>
<comment type="similarity">
    <text evidence="2">Belongs to the EsaA family.</text>
</comment>
<name>A0A4Q9WDC4_STALU</name>
<feature type="transmembrane region" description="Helical" evidence="12">
    <location>
        <begin position="929"/>
        <end position="944"/>
    </location>
</feature>
<dbReference type="NCBIfam" id="TIGR03929">
    <property type="entry name" value="T7_esaA_Nterm"/>
    <property type="match status" value="1"/>
</dbReference>
<evidence type="ECO:0000256" key="4">
    <source>
        <dbReference type="ARBA" id="ARBA00022475"/>
    </source>
</evidence>
<evidence type="ECO:0000256" key="3">
    <source>
        <dbReference type="ARBA" id="ARBA00020819"/>
    </source>
</evidence>
<evidence type="ECO:0000256" key="11">
    <source>
        <dbReference type="SAM" id="MobiDB-lite"/>
    </source>
</evidence>
<feature type="coiled-coil region" evidence="10">
    <location>
        <begin position="626"/>
        <end position="653"/>
    </location>
</feature>
<evidence type="ECO:0000256" key="2">
    <source>
        <dbReference type="ARBA" id="ARBA00008338"/>
    </source>
</evidence>
<dbReference type="RefSeq" id="WP_002493036.1">
    <property type="nucleotide sequence ID" value="NZ_AP021848.1"/>
</dbReference>
<keyword evidence="7" id="KW-0843">Virulence</keyword>
<feature type="transmembrane region" description="Helical" evidence="12">
    <location>
        <begin position="6"/>
        <end position="29"/>
    </location>
</feature>
<feature type="compositionally biased region" description="Polar residues" evidence="11">
    <location>
        <begin position="719"/>
        <end position="729"/>
    </location>
</feature>
<evidence type="ECO:0000256" key="5">
    <source>
        <dbReference type="ARBA" id="ARBA00022692"/>
    </source>
</evidence>
<feature type="transmembrane region" description="Helical" evidence="12">
    <location>
        <begin position="866"/>
        <end position="891"/>
    </location>
</feature>
<feature type="coiled-coil region" evidence="10">
    <location>
        <begin position="349"/>
        <end position="383"/>
    </location>
</feature>
<protein>
    <recommendedName>
        <fullName evidence="3">Type VII secretion system accessory factor EsaA</fullName>
    </recommendedName>
</protein>
<keyword evidence="5 12" id="KW-0812">Transmembrane</keyword>
<dbReference type="AlphaFoldDB" id="A0A4Q9WDC4"/>
<keyword evidence="6 12" id="KW-1133">Transmembrane helix</keyword>
<evidence type="ECO:0000256" key="8">
    <source>
        <dbReference type="ARBA" id="ARBA00023136"/>
    </source>
</evidence>
<dbReference type="InterPro" id="IPR051328">
    <property type="entry name" value="T7SS_ABC-Transporter"/>
</dbReference>
<feature type="transmembrane region" description="Helical" evidence="12">
    <location>
        <begin position="903"/>
        <end position="923"/>
    </location>
</feature>
<keyword evidence="8 12" id="KW-0472">Membrane</keyword>
<feature type="transmembrane region" description="Helical" evidence="12">
    <location>
        <begin position="976"/>
        <end position="997"/>
    </location>
</feature>
<dbReference type="PANTHER" id="PTHR43077:SF10">
    <property type="entry name" value="TRANSPORT PERMEASE PROTEIN"/>
    <property type="match status" value="1"/>
</dbReference>
<evidence type="ECO:0000256" key="10">
    <source>
        <dbReference type="SAM" id="Coils"/>
    </source>
</evidence>
<organism evidence="13 14">
    <name type="scientific">Staphylococcus lugdunensis</name>
    <dbReference type="NCBI Taxonomy" id="28035"/>
    <lineage>
        <taxon>Bacteria</taxon>
        <taxon>Bacillati</taxon>
        <taxon>Bacillota</taxon>
        <taxon>Bacilli</taxon>
        <taxon>Bacillales</taxon>
        <taxon>Staphylococcaceae</taxon>
        <taxon>Staphylococcus</taxon>
    </lineage>
</organism>
<dbReference type="Gene3D" id="3.40.1710.10">
    <property type="entry name" value="abc type-2 transporter like domain"/>
    <property type="match status" value="1"/>
</dbReference>
<keyword evidence="4" id="KW-1003">Cell membrane</keyword>
<comment type="subunit">
    <text evidence="9">Homodimer. Interacts with EssB.</text>
</comment>
<keyword evidence="10" id="KW-0175">Coiled coil</keyword>
<evidence type="ECO:0000256" key="1">
    <source>
        <dbReference type="ARBA" id="ARBA00004651"/>
    </source>
</evidence>
<evidence type="ECO:0000256" key="9">
    <source>
        <dbReference type="ARBA" id="ARBA00046722"/>
    </source>
</evidence>
<evidence type="ECO:0000256" key="12">
    <source>
        <dbReference type="SAM" id="Phobius"/>
    </source>
</evidence>
<dbReference type="Proteomes" id="UP000293637">
    <property type="component" value="Unassembled WGS sequence"/>
</dbReference>
<dbReference type="PANTHER" id="PTHR43077">
    <property type="entry name" value="TRANSPORT PERMEASE YVFS-RELATED"/>
    <property type="match status" value="1"/>
</dbReference>
<dbReference type="InterPro" id="IPR023838">
    <property type="entry name" value="T7SS_EsaA"/>
</dbReference>
<reference evidence="13 14" key="1">
    <citation type="journal article" date="2019" name="Sci. Transl. Med.">
        <title>Quorum sensing between bacterial species on the skin protects against epidermal injury in atopic dermatitis.</title>
        <authorList>
            <person name="Williams M.R."/>
        </authorList>
    </citation>
    <scope>NUCLEOTIDE SEQUENCE [LARGE SCALE GENOMIC DNA]</scope>
    <source>
        <strain evidence="13 14">E7</strain>
    </source>
</reference>
<dbReference type="EMBL" id="SCHB01000002">
    <property type="protein sequence ID" value="TBW73048.1"/>
    <property type="molecule type" value="Genomic_DNA"/>
</dbReference>
<evidence type="ECO:0000256" key="6">
    <source>
        <dbReference type="ARBA" id="ARBA00022989"/>
    </source>
</evidence>
<gene>
    <name evidence="13" type="primary">esaA</name>
    <name evidence="13" type="ORF">EQ812_04175</name>
</gene>
<dbReference type="GO" id="GO:0005886">
    <property type="term" value="C:plasma membrane"/>
    <property type="evidence" value="ECO:0007669"/>
    <property type="project" value="UniProtKB-SubCell"/>
</dbReference>